<protein>
    <submittedName>
        <fullName evidence="4">Oxidoreductase domain-containing protein</fullName>
    </submittedName>
</protein>
<dbReference type="SUPFAM" id="SSF55347">
    <property type="entry name" value="Glyceraldehyde-3-phosphate dehydrogenase-like, C-terminal domain"/>
    <property type="match status" value="1"/>
</dbReference>
<dbReference type="InterPro" id="IPR055080">
    <property type="entry name" value="Gal80p-like_C"/>
</dbReference>
<dbReference type="InterPro" id="IPR050463">
    <property type="entry name" value="Gfo/Idh/MocA_oxidrdct_glycsds"/>
</dbReference>
<evidence type="ECO:0000259" key="2">
    <source>
        <dbReference type="Pfam" id="PF01408"/>
    </source>
</evidence>
<evidence type="ECO:0000256" key="1">
    <source>
        <dbReference type="ARBA" id="ARBA00023002"/>
    </source>
</evidence>
<dbReference type="GO" id="GO:0016491">
    <property type="term" value="F:oxidoreductase activity"/>
    <property type="evidence" value="ECO:0007669"/>
    <property type="project" value="UniProtKB-KW"/>
</dbReference>
<organism evidence="4 5">
    <name type="scientific">Caballeronia udeis</name>
    <dbReference type="NCBI Taxonomy" id="1232866"/>
    <lineage>
        <taxon>Bacteria</taxon>
        <taxon>Pseudomonadati</taxon>
        <taxon>Pseudomonadota</taxon>
        <taxon>Betaproteobacteria</taxon>
        <taxon>Burkholderiales</taxon>
        <taxon>Burkholderiaceae</taxon>
        <taxon>Caballeronia</taxon>
    </lineage>
</organism>
<dbReference type="InterPro" id="IPR000683">
    <property type="entry name" value="Gfo/Idh/MocA-like_OxRdtase_N"/>
</dbReference>
<keyword evidence="1" id="KW-0560">Oxidoreductase</keyword>
<dbReference type="AlphaFoldDB" id="A0A158IDF3"/>
<dbReference type="SUPFAM" id="SSF51735">
    <property type="entry name" value="NAD(P)-binding Rossmann-fold domains"/>
    <property type="match status" value="1"/>
</dbReference>
<dbReference type="Pfam" id="PF22685">
    <property type="entry name" value="Gal80p_C-like"/>
    <property type="match status" value="1"/>
</dbReference>
<dbReference type="Pfam" id="PF01408">
    <property type="entry name" value="GFO_IDH_MocA"/>
    <property type="match status" value="1"/>
</dbReference>
<accession>A0A158IDF3</accession>
<dbReference type="Gene3D" id="3.30.360.10">
    <property type="entry name" value="Dihydrodipicolinate Reductase, domain 2"/>
    <property type="match status" value="1"/>
</dbReference>
<feature type="domain" description="Gal80p-like C-terminal" evidence="3">
    <location>
        <begin position="138"/>
        <end position="273"/>
    </location>
</feature>
<feature type="domain" description="Gfo/Idh/MocA-like oxidoreductase N-terminal" evidence="2">
    <location>
        <begin position="6"/>
        <end position="128"/>
    </location>
</feature>
<dbReference type="PANTHER" id="PTHR43818:SF11">
    <property type="entry name" value="BCDNA.GH03377"/>
    <property type="match status" value="1"/>
</dbReference>
<evidence type="ECO:0000259" key="3">
    <source>
        <dbReference type="Pfam" id="PF22685"/>
    </source>
</evidence>
<gene>
    <name evidence="4" type="ORF">AWB69_05790</name>
</gene>
<reference evidence="4 5" key="1">
    <citation type="submission" date="2016-01" db="EMBL/GenBank/DDBJ databases">
        <authorList>
            <person name="Oliw E.H."/>
        </authorList>
    </citation>
    <scope>NUCLEOTIDE SEQUENCE [LARGE SCALE GENOMIC DNA]</scope>
    <source>
        <strain evidence="4">LMG 27134</strain>
    </source>
</reference>
<evidence type="ECO:0000313" key="4">
    <source>
        <dbReference type="EMBL" id="SAL54433.1"/>
    </source>
</evidence>
<dbReference type="RefSeq" id="WP_062090132.1">
    <property type="nucleotide sequence ID" value="NZ_FCOK02000048.1"/>
</dbReference>
<evidence type="ECO:0000313" key="5">
    <source>
        <dbReference type="Proteomes" id="UP000054683"/>
    </source>
</evidence>
<proteinExistence type="predicted"/>
<dbReference type="GO" id="GO:0000166">
    <property type="term" value="F:nucleotide binding"/>
    <property type="evidence" value="ECO:0007669"/>
    <property type="project" value="InterPro"/>
</dbReference>
<dbReference type="Proteomes" id="UP000054683">
    <property type="component" value="Unassembled WGS sequence"/>
</dbReference>
<dbReference type="PANTHER" id="PTHR43818">
    <property type="entry name" value="BCDNA.GH03377"/>
    <property type="match status" value="1"/>
</dbReference>
<sequence>MATERIRVGIIGANVRNGWGRDAHIPGLSALPEFEITAVSTSRQETADETAKHFGIPHAFADPYKMVQHPDVDLVSICVRVPFHHQLGMAALNAGKHLYCEWPLGANTEQAQEMRDLAVCNGVHHMVGLQARGAREFNRVKDLVAEGYIGKVLSCTMIVTTPTWGTEFTLDWAYMADRSNGNTLLTSVGGHSIDALCFCLGEFKELSSVVANQRQQIKIAETGETIQMNSPNQVLLSGVLHSGAIASVHLKGGFVKGTGFLFEIHGTEGDLAIVPADPRQETYIQVSEFTVRGSRGGKPMADLSIPERYRWVPPAVPAGLPFNVARLYMRMAEGIREGKSVSPDFDVAVKRHQLLDVIQKASDTGIRQIL</sequence>
<dbReference type="OrthoDB" id="9781031at2"/>
<dbReference type="EMBL" id="FCOK02000048">
    <property type="protein sequence ID" value="SAL54433.1"/>
    <property type="molecule type" value="Genomic_DNA"/>
</dbReference>
<dbReference type="Gene3D" id="3.40.50.720">
    <property type="entry name" value="NAD(P)-binding Rossmann-like Domain"/>
    <property type="match status" value="1"/>
</dbReference>
<dbReference type="InterPro" id="IPR036291">
    <property type="entry name" value="NAD(P)-bd_dom_sf"/>
</dbReference>
<name>A0A158IDF3_9BURK</name>